<organism evidence="1">
    <name type="scientific">Harvfovirus sp</name>
    <dbReference type="NCBI Taxonomy" id="2487768"/>
    <lineage>
        <taxon>Viruses</taxon>
        <taxon>Varidnaviria</taxon>
        <taxon>Bamfordvirae</taxon>
        <taxon>Nucleocytoviricota</taxon>
        <taxon>Megaviricetes</taxon>
        <taxon>Imitervirales</taxon>
        <taxon>Mimiviridae</taxon>
        <taxon>Klosneuvirinae</taxon>
    </lineage>
</organism>
<dbReference type="Pfam" id="PF00415">
    <property type="entry name" value="RCC1"/>
    <property type="match status" value="1"/>
</dbReference>
<dbReference type="InterPro" id="IPR009091">
    <property type="entry name" value="RCC1/BLIP-II"/>
</dbReference>
<dbReference type="PRINTS" id="PR00633">
    <property type="entry name" value="RCCNDNSATION"/>
</dbReference>
<gene>
    <name evidence="1" type="ORF">Harvfovirus12_16</name>
</gene>
<dbReference type="PANTHER" id="PTHR45982">
    <property type="entry name" value="REGULATOR OF CHROMOSOME CONDENSATION"/>
    <property type="match status" value="1"/>
</dbReference>
<proteinExistence type="predicted"/>
<dbReference type="GO" id="GO:0005085">
    <property type="term" value="F:guanyl-nucleotide exchange factor activity"/>
    <property type="evidence" value="ECO:0007669"/>
    <property type="project" value="TreeGrafter"/>
</dbReference>
<sequence length="420" mass="46875">MDEITLLLTLPIDLQYIITSYYHQIGFIFRDTEHVKYDWFKLYKFNFDVSYSKTTYTNSDLKTIYLRKCSSTISCGYVFSILKQLGGTLMFCGTNKFDTDKDDCLTKITLFNEKDGMPKNIARIISGSQATIIQLTDGTLMSGGNKHSGAMTSGEKIYRNLYKEIENIPKNVVEIAFGELHAIIRLTDGTLMSCGSNTQGQLGQGDFINRSTFEEIRSLPKNIVQIVSGSTHTMIRLSDGTLMSCGANSGGQLGLGDKLNRRQFEKIQHIPKNIAEIYAGSNQSIIKLTDGTLLISGMDYFNSGIWCIDTNFREIHSIPKNIVEISCGYYHVIIKLSDGTLMGYGWNSYGQLGLGDGIRRNTFIEITGIPKNIEEISCGAYHTIIKLTDGRLMSCGYNANGALGLKDTAIRYIFTEIKIE</sequence>
<dbReference type="InterPro" id="IPR051553">
    <property type="entry name" value="Ran_GTPase-activating"/>
</dbReference>
<dbReference type="EMBL" id="MK072254">
    <property type="protein sequence ID" value="AYV80980.1"/>
    <property type="molecule type" value="Genomic_DNA"/>
</dbReference>
<dbReference type="PROSITE" id="PS50012">
    <property type="entry name" value="RCC1_3"/>
    <property type="match status" value="3"/>
</dbReference>
<name>A0A3G5A1H8_9VIRU</name>
<evidence type="ECO:0000313" key="1">
    <source>
        <dbReference type="EMBL" id="AYV80980.1"/>
    </source>
</evidence>
<dbReference type="InterPro" id="IPR000408">
    <property type="entry name" value="Reg_chr_condens"/>
</dbReference>
<dbReference type="Gene3D" id="2.130.10.30">
    <property type="entry name" value="Regulator of chromosome condensation 1/beta-lactamase-inhibitor protein II"/>
    <property type="match status" value="2"/>
</dbReference>
<reference evidence="1" key="1">
    <citation type="submission" date="2018-10" db="EMBL/GenBank/DDBJ databases">
        <title>Hidden diversity of soil giant viruses.</title>
        <authorList>
            <person name="Schulz F."/>
            <person name="Alteio L."/>
            <person name="Goudeau D."/>
            <person name="Ryan E.M."/>
            <person name="Malmstrom R.R."/>
            <person name="Blanchard J."/>
            <person name="Woyke T."/>
        </authorList>
    </citation>
    <scope>NUCLEOTIDE SEQUENCE</scope>
    <source>
        <strain evidence="1">HAV1</strain>
    </source>
</reference>
<dbReference type="PANTHER" id="PTHR45982:SF1">
    <property type="entry name" value="REGULATOR OF CHROMOSOME CONDENSATION"/>
    <property type="match status" value="1"/>
</dbReference>
<dbReference type="SUPFAM" id="SSF50985">
    <property type="entry name" value="RCC1/BLIP-II"/>
    <property type="match status" value="1"/>
</dbReference>
<protein>
    <submittedName>
        <fullName evidence="1">Chromosome condensation regulator</fullName>
    </submittedName>
</protein>
<accession>A0A3G5A1H8</accession>
<dbReference type="Pfam" id="PF13540">
    <property type="entry name" value="RCC1_2"/>
    <property type="match status" value="2"/>
</dbReference>